<organism evidence="2 3">
    <name type="scientific">Hibiscus sabdariffa</name>
    <name type="common">roselle</name>
    <dbReference type="NCBI Taxonomy" id="183260"/>
    <lineage>
        <taxon>Eukaryota</taxon>
        <taxon>Viridiplantae</taxon>
        <taxon>Streptophyta</taxon>
        <taxon>Embryophyta</taxon>
        <taxon>Tracheophyta</taxon>
        <taxon>Spermatophyta</taxon>
        <taxon>Magnoliopsida</taxon>
        <taxon>eudicotyledons</taxon>
        <taxon>Gunneridae</taxon>
        <taxon>Pentapetalae</taxon>
        <taxon>rosids</taxon>
        <taxon>malvids</taxon>
        <taxon>Malvales</taxon>
        <taxon>Malvaceae</taxon>
        <taxon>Malvoideae</taxon>
        <taxon>Hibiscus</taxon>
    </lineage>
</organism>
<dbReference type="PANTHER" id="PTHR34223:SF51">
    <property type="entry name" value="OS06G0556300 PROTEIN"/>
    <property type="match status" value="1"/>
</dbReference>
<dbReference type="EMBL" id="JBBPBN010000047">
    <property type="protein sequence ID" value="KAK8994383.1"/>
    <property type="molecule type" value="Genomic_DNA"/>
</dbReference>
<reference evidence="2 3" key="1">
    <citation type="journal article" date="2024" name="G3 (Bethesda)">
        <title>Genome assembly of Hibiscus sabdariffa L. provides insights into metabolisms of medicinal natural products.</title>
        <authorList>
            <person name="Kim T."/>
        </authorList>
    </citation>
    <scope>NUCLEOTIDE SEQUENCE [LARGE SCALE GENOMIC DNA]</scope>
    <source>
        <strain evidence="2">TK-2024</strain>
        <tissue evidence="2">Old leaves</tissue>
    </source>
</reference>
<dbReference type="SUPFAM" id="SSF81383">
    <property type="entry name" value="F-box domain"/>
    <property type="match status" value="1"/>
</dbReference>
<dbReference type="CDD" id="cd22160">
    <property type="entry name" value="F-box_AtFBL13-like"/>
    <property type="match status" value="1"/>
</dbReference>
<comment type="caution">
    <text evidence="2">The sequence shown here is derived from an EMBL/GenBank/DDBJ whole genome shotgun (WGS) entry which is preliminary data.</text>
</comment>
<sequence>MELPLMEQYMEELELDRISALPDCTLHHILGFLPTTDAVRTCILSPRWRYLFASMPRLDIQLHLPDIIFRRSNESFKNFMGRLLFFGSRNVAPLESFRLYDVLMWDDDCWRPYGWLYVVLWRGVRDLDIGL</sequence>
<dbReference type="InterPro" id="IPR053197">
    <property type="entry name" value="F-box_SCFL_complex_component"/>
</dbReference>
<dbReference type="Pfam" id="PF00646">
    <property type="entry name" value="F-box"/>
    <property type="match status" value="1"/>
</dbReference>
<keyword evidence="3" id="KW-1185">Reference proteome</keyword>
<dbReference type="InterPro" id="IPR036047">
    <property type="entry name" value="F-box-like_dom_sf"/>
</dbReference>
<evidence type="ECO:0000259" key="1">
    <source>
        <dbReference type="SMART" id="SM00256"/>
    </source>
</evidence>
<dbReference type="InterPro" id="IPR053781">
    <property type="entry name" value="F-box_AtFBL13-like"/>
</dbReference>
<dbReference type="Gene3D" id="1.20.1280.50">
    <property type="match status" value="1"/>
</dbReference>
<dbReference type="Proteomes" id="UP001396334">
    <property type="component" value="Unassembled WGS sequence"/>
</dbReference>
<evidence type="ECO:0000313" key="2">
    <source>
        <dbReference type="EMBL" id="KAK8994383.1"/>
    </source>
</evidence>
<name>A0ABR2Q166_9ROSI</name>
<gene>
    <name evidence="2" type="ORF">V6N11_045475</name>
</gene>
<feature type="domain" description="F-box" evidence="1">
    <location>
        <begin position="21"/>
        <end position="60"/>
    </location>
</feature>
<protein>
    <recommendedName>
        <fullName evidence="1">F-box domain-containing protein</fullName>
    </recommendedName>
</protein>
<dbReference type="SMART" id="SM00256">
    <property type="entry name" value="FBOX"/>
    <property type="match status" value="1"/>
</dbReference>
<evidence type="ECO:0000313" key="3">
    <source>
        <dbReference type="Proteomes" id="UP001396334"/>
    </source>
</evidence>
<accession>A0ABR2Q166</accession>
<dbReference type="InterPro" id="IPR001810">
    <property type="entry name" value="F-box_dom"/>
</dbReference>
<proteinExistence type="predicted"/>
<dbReference type="PANTHER" id="PTHR34223">
    <property type="entry name" value="OS11G0201299 PROTEIN"/>
    <property type="match status" value="1"/>
</dbReference>